<reference evidence="4" key="2">
    <citation type="submission" date="2012-01" db="EMBL/GenBank/DDBJ databases">
        <authorList>
            <person name="Biehl B.S."/>
            <person name="Ding Y."/>
            <person name="Dugan-Rocha S.P."/>
            <person name="Gibbs R.A."/>
            <person name="Glasner J.D."/>
            <person name="Kovar C."/>
            <person name="Muzny D.M."/>
            <person name="Neeno-Eckwall E.C."/>
            <person name="Perna N.T."/>
            <person name="Qin X."/>
            <person name="von Bodman S.B."/>
            <person name="Weinstock G.M."/>
        </authorList>
    </citation>
    <scope>NUCLEOTIDE SEQUENCE</scope>
    <source>
        <strain evidence="4">DC283</strain>
    </source>
</reference>
<name>H3RDN4_PANSE</name>
<evidence type="ECO:0000313" key="6">
    <source>
        <dbReference type="Proteomes" id="UP000192380"/>
    </source>
</evidence>
<dbReference type="OrthoDB" id="7012887at2"/>
<dbReference type="InterPro" id="IPR006949">
    <property type="entry name" value="Barrel_Baseplate_J-like"/>
</dbReference>
<dbReference type="AlphaFoldDB" id="H3RDN4"/>
<dbReference type="EMBL" id="AHIE01000017">
    <property type="protein sequence ID" value="EHU00473.1"/>
    <property type="molecule type" value="Genomic_DNA"/>
</dbReference>
<dbReference type="InterPro" id="IPR058530">
    <property type="entry name" value="Baseplate_J-like_C"/>
</dbReference>
<evidence type="ECO:0000259" key="1">
    <source>
        <dbReference type="Pfam" id="PF04865"/>
    </source>
</evidence>
<organism evidence="4 5">
    <name type="scientific">Pantoea stewartii subsp. stewartii DC283</name>
    <dbReference type="NCBI Taxonomy" id="660596"/>
    <lineage>
        <taxon>Bacteria</taxon>
        <taxon>Pseudomonadati</taxon>
        <taxon>Pseudomonadota</taxon>
        <taxon>Gammaproteobacteria</taxon>
        <taxon>Enterobacterales</taxon>
        <taxon>Erwiniaceae</taxon>
        <taxon>Pantoea</taxon>
    </lineage>
</organism>
<reference evidence="3 6" key="3">
    <citation type="submission" date="2016-10" db="EMBL/GenBank/DDBJ databases">
        <title>Complete Genome Assembly of Pantoea stewartii subsp. stewartii DC283, a Corn Pathogen.</title>
        <authorList>
            <person name="Duong D.A."/>
            <person name="Stevens A.M."/>
            <person name="Jensen R.V."/>
        </authorList>
    </citation>
    <scope>NUCLEOTIDE SEQUENCE [LARGE SCALE GENOMIC DNA]</scope>
    <source>
        <strain evidence="3 6">DC283</strain>
    </source>
</reference>
<dbReference type="PANTHER" id="PTHR37829:SF3">
    <property type="entry name" value="PROTEIN JAYE-RELATED"/>
    <property type="match status" value="1"/>
</dbReference>
<evidence type="ECO:0000313" key="3">
    <source>
        <dbReference type="EMBL" id="ARF50049.1"/>
    </source>
</evidence>
<dbReference type="PANTHER" id="PTHR37829">
    <property type="entry name" value="PHAGE-LIKE ELEMENT PBSX PROTEIN XKDT"/>
    <property type="match status" value="1"/>
</dbReference>
<evidence type="ECO:0000259" key="2">
    <source>
        <dbReference type="Pfam" id="PF26079"/>
    </source>
</evidence>
<dbReference type="RefSeq" id="WP_006119502.1">
    <property type="nucleotide sequence ID" value="NZ_AHIE01000017.1"/>
</dbReference>
<dbReference type="Pfam" id="PF26079">
    <property type="entry name" value="Baseplate_J_C"/>
    <property type="match status" value="1"/>
</dbReference>
<dbReference type="EMBL" id="CP017581">
    <property type="protein sequence ID" value="ARF50049.1"/>
    <property type="molecule type" value="Genomic_DNA"/>
</dbReference>
<evidence type="ECO:0000313" key="4">
    <source>
        <dbReference type="EMBL" id="EHU00473.1"/>
    </source>
</evidence>
<accession>H3RDN4</accession>
<dbReference type="Pfam" id="PF04865">
    <property type="entry name" value="Baseplate_J"/>
    <property type="match status" value="1"/>
</dbReference>
<feature type="domain" description="Baseplate protein J-like barrel" evidence="1">
    <location>
        <begin position="95"/>
        <end position="188"/>
    </location>
</feature>
<dbReference type="PATRIC" id="fig|660596.6.peg.2157"/>
<keyword evidence="6" id="KW-1185">Reference proteome</keyword>
<dbReference type="Proteomes" id="UP000192380">
    <property type="component" value="Chromosome"/>
</dbReference>
<gene>
    <name evidence="4" type="ORF">CKS_2643</name>
    <name evidence="3" type="ORF">DSJ_12305</name>
</gene>
<dbReference type="KEGG" id="pstw:DSJ_12305"/>
<dbReference type="InterPro" id="IPR052399">
    <property type="entry name" value="Phage_Baseplate_Assmbl_Protein"/>
</dbReference>
<evidence type="ECO:0000313" key="5">
    <source>
        <dbReference type="Proteomes" id="UP000005050"/>
    </source>
</evidence>
<dbReference type="Proteomes" id="UP000005050">
    <property type="component" value="Unassembled WGS sequence"/>
</dbReference>
<feature type="domain" description="Baseplate J-like C-terminal" evidence="2">
    <location>
        <begin position="290"/>
        <end position="374"/>
    </location>
</feature>
<protein>
    <submittedName>
        <fullName evidence="3">Baseplate protein</fullName>
    </submittedName>
</protein>
<dbReference type="STRING" id="660596.DSJ_12305"/>
<reference evidence="4 5" key="1">
    <citation type="journal article" date="2012" name="Mol. Microbiol.">
        <title>The genetic and structural basis of two distinct terminal side branch residues in stewartan and amylovoran exopolysaccharides and their potential role in host adaptation.</title>
        <authorList>
            <person name="Wang X."/>
            <person name="Yang F."/>
            <person name="von Bodman S.B."/>
        </authorList>
    </citation>
    <scope>NUCLEOTIDE SEQUENCE [LARGE SCALE GENOMIC DNA]</scope>
    <source>
        <strain evidence="4 5">DC283</strain>
    </source>
</reference>
<proteinExistence type="predicted"/>
<sequence length="374" mass="38449">MNLNIKSFTTLVTDQVTAIQAKSALLVDLTIGSLLRAIVESNSGVLLWLQQLIVNLLVITRAATCAGSDLDTWLADYGFTREPATYATGPVTFSRFTATNAALITIGSQVTTNDGTQTYNVILDTGNANYSAAQGGYVVAAGVASVIVPVQAVTAGAAGNASAGTVTTVVGSIPGIDTVNNANAFANGADAESDDAARARFRLWIASLSKATLSAIEYAIASVKQGVSYKVVENQNYAGATQYGYFYAVVDDGSGAPSSAFLSSVYTAIDAVRGATITFSVFGPTVVTANIAMTITTDPSVTHSDIVALVNTAITNYIATLTLGQSLPLTKLSAVAYDASTYVTNVTNITINGSSSDLAATVKQVIRAGTVVVS</sequence>